<proteinExistence type="predicted"/>
<keyword evidence="5" id="KW-1185">Reference proteome</keyword>
<evidence type="ECO:0000259" key="1">
    <source>
        <dbReference type="Pfam" id="PF08719"/>
    </source>
</evidence>
<protein>
    <recommendedName>
        <fullName evidence="1">NADAR domain-containing protein</fullName>
    </recommendedName>
</protein>
<sequence length="324" mass="37383">MSMVTVSAPSSNSPHPTSAYAIVHQVQDKRCALCSTPLGDVGFYRCESKDWTCPSCVAKDSAQIRFWERMKPYHWLASYYPSPVVYKKLLFRNVAVLFQACKFNTPQRFMEVARETSAERAFNKAKSLEKEVRSDWPAIKMQVMTFCQYLKFSQNKNLGLWLFIFLYFRFELHSPPYRLSIVTTKFLNDSTPKNKHWTWYAVLVSLPKVNFIVKQLIYLLHYDLRVRKSVLAVHLGPFLASDRHEVRLVRHMFVKGINGGRSEEVLLPLGIRASRHFAQRPALEQHSDHPQAHLSPVITSIRWPAVELQLLRESAVATGIGLNQ</sequence>
<dbReference type="EMBL" id="CAJHJG010005905">
    <property type="protein sequence ID" value="CAD6953447.1"/>
    <property type="molecule type" value="Genomic_DNA"/>
</dbReference>
<dbReference type="Proteomes" id="UP000836402">
    <property type="component" value="Unassembled WGS sequence"/>
</dbReference>
<dbReference type="InterPro" id="IPR037238">
    <property type="entry name" value="YbiA-like_sf"/>
</dbReference>
<dbReference type="Pfam" id="PF08719">
    <property type="entry name" value="NADAR"/>
    <property type="match status" value="1"/>
</dbReference>
<dbReference type="CDD" id="cd15457">
    <property type="entry name" value="NADAR"/>
    <property type="match status" value="1"/>
</dbReference>
<dbReference type="InterPro" id="IPR012816">
    <property type="entry name" value="NADAR"/>
</dbReference>
<dbReference type="SUPFAM" id="SSF143990">
    <property type="entry name" value="YbiA-like"/>
    <property type="match status" value="1"/>
</dbReference>
<evidence type="ECO:0000313" key="5">
    <source>
        <dbReference type="Proteomes" id="UP000836402"/>
    </source>
</evidence>
<accession>A0A177V4T3</accession>
<feature type="domain" description="NADAR" evidence="1">
    <location>
        <begin position="66"/>
        <end position="162"/>
    </location>
</feature>
<dbReference type="Proteomes" id="UP000077671">
    <property type="component" value="Unassembled WGS sequence"/>
</dbReference>
<dbReference type="EMBL" id="LWDD02001239">
    <property type="protein sequence ID" value="KAE8250361.1"/>
    <property type="molecule type" value="Genomic_DNA"/>
</dbReference>
<evidence type="ECO:0000313" key="2">
    <source>
        <dbReference type="EMBL" id="CAD6953447.1"/>
    </source>
</evidence>
<dbReference type="Gene3D" id="1.10.357.40">
    <property type="entry name" value="YbiA-like"/>
    <property type="match status" value="1"/>
</dbReference>
<name>A0A177V4T3_9BASI</name>
<reference evidence="3" key="2">
    <citation type="journal article" date="2019" name="IMA Fungus">
        <title>Genome sequencing and comparison of five Tilletia species to identify candidate genes for the detection of regulated species infecting wheat.</title>
        <authorList>
            <person name="Nguyen H.D.T."/>
            <person name="Sultana T."/>
            <person name="Kesanakurti P."/>
            <person name="Hambleton S."/>
        </authorList>
    </citation>
    <scope>NUCLEOTIDE SEQUENCE</scope>
    <source>
        <strain evidence="3">DAOMC 238032</strain>
    </source>
</reference>
<organism evidence="3 4">
    <name type="scientific">Tilletia caries</name>
    <name type="common">wheat bunt fungus</name>
    <dbReference type="NCBI Taxonomy" id="13290"/>
    <lineage>
        <taxon>Eukaryota</taxon>
        <taxon>Fungi</taxon>
        <taxon>Dikarya</taxon>
        <taxon>Basidiomycota</taxon>
        <taxon>Ustilaginomycotina</taxon>
        <taxon>Exobasidiomycetes</taxon>
        <taxon>Tilletiales</taxon>
        <taxon>Tilletiaceae</taxon>
        <taxon>Tilletia</taxon>
    </lineage>
</organism>
<evidence type="ECO:0000313" key="4">
    <source>
        <dbReference type="Proteomes" id="UP000077671"/>
    </source>
</evidence>
<gene>
    <name evidence="3" type="ORF">A4X03_0g6455</name>
    <name evidence="2" type="ORF">JKIAZH3_G6996</name>
</gene>
<comment type="caution">
    <text evidence="3">The sequence shown here is derived from an EMBL/GenBank/DDBJ whole genome shotgun (WGS) entry which is preliminary data.</text>
</comment>
<reference evidence="3" key="1">
    <citation type="submission" date="2016-04" db="EMBL/GenBank/DDBJ databases">
        <authorList>
            <person name="Nguyen H.D."/>
            <person name="Kesanakurti P."/>
            <person name="Cullis J."/>
            <person name="Levesque C.A."/>
            <person name="Hambleton S."/>
        </authorList>
    </citation>
    <scope>NUCLEOTIDE SEQUENCE</scope>
    <source>
        <strain evidence="3">DAOMC 238032</strain>
    </source>
</reference>
<dbReference type="Gene3D" id="1.10.472.10">
    <property type="entry name" value="Cyclin-like"/>
    <property type="match status" value="1"/>
</dbReference>
<dbReference type="AlphaFoldDB" id="A0A177V4T3"/>
<reference evidence="2" key="3">
    <citation type="submission" date="2020-10" db="EMBL/GenBank/DDBJ databases">
        <authorList>
            <person name="Sedaghatjoo S."/>
        </authorList>
    </citation>
    <scope>NUCLEOTIDE SEQUENCE</scope>
    <source>
        <strain evidence="2">AZH3</strain>
    </source>
</reference>
<evidence type="ECO:0000313" key="3">
    <source>
        <dbReference type="EMBL" id="KAE8250361.1"/>
    </source>
</evidence>